<dbReference type="GeneID" id="56031416"/>
<dbReference type="AlphaFoldDB" id="A0A7D5KPB9"/>
<dbReference type="EMBL" id="CP058532">
    <property type="protein sequence ID" value="QLG30115.1"/>
    <property type="molecule type" value="Genomic_DNA"/>
</dbReference>
<evidence type="ECO:0000313" key="2">
    <source>
        <dbReference type="Proteomes" id="UP000509750"/>
    </source>
</evidence>
<proteinExistence type="predicted"/>
<keyword evidence="1" id="KW-0614">Plasmid</keyword>
<protein>
    <submittedName>
        <fullName evidence="1">Uncharacterized protein</fullName>
    </submittedName>
</protein>
<keyword evidence="2" id="KW-1185">Reference proteome</keyword>
<evidence type="ECO:0000313" key="1">
    <source>
        <dbReference type="EMBL" id="QLG30115.1"/>
    </source>
</evidence>
<sequence length="64" mass="7129">MSDDPITVDVNGEEYADVRIDGELAASVVIVDEDQVKVRLHDPQVSGDTIDVWFLDRPQEDDDA</sequence>
<name>A0A7D5KPB9_9EURY</name>
<gene>
    <name evidence="1" type="ORF">HUG10_21245</name>
</gene>
<dbReference type="RefSeq" id="WP_179171689.1">
    <property type="nucleotide sequence ID" value="NZ_CP058532.1"/>
</dbReference>
<accession>A0A7D5KPB9</accession>
<organism evidence="1 2">
    <name type="scientific">Halorarum halophilum</name>
    <dbReference type="NCBI Taxonomy" id="2743090"/>
    <lineage>
        <taxon>Archaea</taxon>
        <taxon>Methanobacteriati</taxon>
        <taxon>Methanobacteriota</taxon>
        <taxon>Stenosarchaea group</taxon>
        <taxon>Halobacteria</taxon>
        <taxon>Halobacteriales</taxon>
        <taxon>Haloferacaceae</taxon>
        <taxon>Halorarum</taxon>
    </lineage>
</organism>
<dbReference type="KEGG" id="halg:HUG10_21245"/>
<reference evidence="1 2" key="1">
    <citation type="submission" date="2020-07" db="EMBL/GenBank/DDBJ databases">
        <title>Gai3-2, isolated from salt lake.</title>
        <authorList>
            <person name="Cui H."/>
            <person name="Shi X."/>
        </authorList>
    </citation>
    <scope>NUCLEOTIDE SEQUENCE [LARGE SCALE GENOMIC DNA]</scope>
    <source>
        <strain evidence="1 2">Gai3-2</strain>
        <plasmid evidence="1 2">unnamed3</plasmid>
    </source>
</reference>
<geneLocation type="plasmid" evidence="1 2">
    <name>unnamed3</name>
</geneLocation>
<dbReference type="Proteomes" id="UP000509750">
    <property type="component" value="Plasmid unnamed3"/>
</dbReference>